<dbReference type="EMBL" id="KQ964431">
    <property type="protein sequence ID" value="KXN73819.1"/>
    <property type="molecule type" value="Genomic_DNA"/>
</dbReference>
<evidence type="ECO:0000313" key="2">
    <source>
        <dbReference type="Proteomes" id="UP000070444"/>
    </source>
</evidence>
<evidence type="ECO:0000313" key="1">
    <source>
        <dbReference type="EMBL" id="KXN73819.1"/>
    </source>
</evidence>
<proteinExistence type="predicted"/>
<keyword evidence="2" id="KW-1185">Reference proteome</keyword>
<sequence length="896" mass="102274">MSSINISSSFSLFHSSDIQASESPLINSSNGLSEPVWVHSHAQDLILSTISGQGVSVLDAAQIENVIHTWSCNSDIKYSFPSELTIDFNKTSENAESSKGQVEITHDNLFDNEAMKVLEQGYTIYSVIESSSDMGSEDSSKVVWIQNHKNEKNVKSFDRKILKLKPIAINSNAFVLIFFEDFSIELYERDLSAKIDELSLDSPSLFSQLFSISESFAQNWKLYKNSNFGLFTVLKSSDSTQLIANIHSISLEADTQPKFTKSSKSIKLPTGISEIKKLVLDSKTGNVSLLDSNNLFTFLKFNSGASHYYSSWASSSLIPANYSDNLHVEYISSDYLALITRDNDTKTNEPVLNLQVIDLKYGSIQFNSTLTQSGLDAQASSNSDVESIKSNIAGSNDVLKFSFFSQFIKNTSSLVFQTIQINRKDNTSELHRNVQVSCVLVSNPQQSTLIDLVVNAQEEVHRAENDKLQSSKHAPLIPCNRFFSTQYKLLSEWSDLETELIPEILKESDSWAVFNKHISRMSKFLSNSMKQLGQNFPKHSKLLKRTFDDKLELFTDDRKAPLTQLDRVGHNGSSKKIDDLIKYSRDSISLLSQNFCATQSYAQLRKFKWDKIEDISPFVTSHISPKYVESWIHCMVKMCDQDSTCPNMAVYNSELMSYFIRFSMVTSSTFRTSHQGILPMLLQRQDWASIQTALVYTPDLSEYELVQLLMVAFENYLKFKKSRQANERLASLDHFIANMNLVINYDYDPIYLTDALKALNIEQQEGYFTQLVKLLDEHTNLLSHSAKSKFSKIQQFLTCFIDAHSLSLITQPNLQSLNKQLLQITIKAQRMLYRYQMFKSEMLGVVKSYRSEMIGAIHGKRTNEWLDDEEFDEKKENFLQSRYRRKKNYQIEALYL</sequence>
<dbReference type="AlphaFoldDB" id="A0A137PFP5"/>
<dbReference type="OrthoDB" id="4349954at2759"/>
<name>A0A137PFP5_CONC2</name>
<reference evidence="1 2" key="1">
    <citation type="journal article" date="2015" name="Genome Biol. Evol.">
        <title>Phylogenomic analyses indicate that early fungi evolved digesting cell walls of algal ancestors of land plants.</title>
        <authorList>
            <person name="Chang Y."/>
            <person name="Wang S."/>
            <person name="Sekimoto S."/>
            <person name="Aerts A.L."/>
            <person name="Choi C."/>
            <person name="Clum A."/>
            <person name="LaButti K.M."/>
            <person name="Lindquist E.A."/>
            <person name="Yee Ngan C."/>
            <person name="Ohm R.A."/>
            <person name="Salamov A.A."/>
            <person name="Grigoriev I.V."/>
            <person name="Spatafora J.W."/>
            <person name="Berbee M.L."/>
        </authorList>
    </citation>
    <scope>NUCLEOTIDE SEQUENCE [LARGE SCALE GENOMIC DNA]</scope>
    <source>
        <strain evidence="1 2">NRRL 28638</strain>
    </source>
</reference>
<accession>A0A137PFP5</accession>
<gene>
    <name evidence="1" type="ORF">CONCODRAFT_3228</name>
</gene>
<dbReference type="Proteomes" id="UP000070444">
    <property type="component" value="Unassembled WGS sequence"/>
</dbReference>
<protein>
    <submittedName>
        <fullName evidence="1">Uncharacterized protein</fullName>
    </submittedName>
</protein>
<organism evidence="1 2">
    <name type="scientific">Conidiobolus coronatus (strain ATCC 28846 / CBS 209.66 / NRRL 28638)</name>
    <name type="common">Delacroixia coronata</name>
    <dbReference type="NCBI Taxonomy" id="796925"/>
    <lineage>
        <taxon>Eukaryota</taxon>
        <taxon>Fungi</taxon>
        <taxon>Fungi incertae sedis</taxon>
        <taxon>Zoopagomycota</taxon>
        <taxon>Entomophthoromycotina</taxon>
        <taxon>Entomophthoromycetes</taxon>
        <taxon>Entomophthorales</taxon>
        <taxon>Ancylistaceae</taxon>
        <taxon>Conidiobolus</taxon>
    </lineage>
</organism>